<gene>
    <name evidence="18" type="primary">ddl</name>
    <name evidence="24" type="ORF">C7456_10596</name>
</gene>
<dbReference type="InterPro" id="IPR016185">
    <property type="entry name" value="PreATP-grasp_dom_sf"/>
</dbReference>
<dbReference type="SUPFAM" id="SSF52440">
    <property type="entry name" value="PreATP-grasp domain"/>
    <property type="match status" value="1"/>
</dbReference>
<comment type="similarity">
    <text evidence="5 18">Belongs to the D-alanine--D-alanine ligase family.</text>
</comment>
<evidence type="ECO:0000256" key="8">
    <source>
        <dbReference type="ARBA" id="ARBA00022598"/>
    </source>
</evidence>
<keyword evidence="7 18" id="KW-0963">Cytoplasm</keyword>
<dbReference type="InterPro" id="IPR011761">
    <property type="entry name" value="ATP-grasp"/>
</dbReference>
<evidence type="ECO:0000256" key="18">
    <source>
        <dbReference type="HAMAP-Rule" id="MF_00047"/>
    </source>
</evidence>
<comment type="caution">
    <text evidence="24">The sequence shown here is derived from an EMBL/GenBank/DDBJ whole genome shotgun (WGS) entry which is preliminary data.</text>
</comment>
<dbReference type="UniPathway" id="UPA00219"/>
<feature type="binding site" evidence="20">
    <location>
        <position position="278"/>
    </location>
    <ligand>
        <name>Mg(2+)</name>
        <dbReference type="ChEBI" id="CHEBI:18420"/>
        <label>2</label>
    </ligand>
</feature>
<dbReference type="GO" id="GO:0005829">
    <property type="term" value="C:cytosol"/>
    <property type="evidence" value="ECO:0007669"/>
    <property type="project" value="TreeGrafter"/>
</dbReference>
<keyword evidence="25" id="KW-1185">Reference proteome</keyword>
<dbReference type="Proteomes" id="UP000245812">
    <property type="component" value="Unassembled WGS sequence"/>
</dbReference>
<keyword evidence="15 20" id="KW-0464">Manganese</keyword>
<dbReference type="AlphaFoldDB" id="A0A316I735"/>
<dbReference type="InterPro" id="IPR013815">
    <property type="entry name" value="ATP_grasp_subdomain_1"/>
</dbReference>
<dbReference type="GO" id="GO:0005524">
    <property type="term" value="F:ATP binding"/>
    <property type="evidence" value="ECO:0007669"/>
    <property type="project" value="UniProtKB-UniRule"/>
</dbReference>
<evidence type="ECO:0000256" key="14">
    <source>
        <dbReference type="ARBA" id="ARBA00022984"/>
    </source>
</evidence>
<dbReference type="GO" id="GO:0009252">
    <property type="term" value="P:peptidoglycan biosynthetic process"/>
    <property type="evidence" value="ECO:0007669"/>
    <property type="project" value="UniProtKB-UniRule"/>
</dbReference>
<evidence type="ECO:0000313" key="25">
    <source>
        <dbReference type="Proteomes" id="UP000245812"/>
    </source>
</evidence>
<dbReference type="EMBL" id="QGHC01000005">
    <property type="protein sequence ID" value="PWK88565.1"/>
    <property type="molecule type" value="Genomic_DNA"/>
</dbReference>
<feature type="domain" description="ATP-grasp" evidence="23">
    <location>
        <begin position="112"/>
        <end position="309"/>
    </location>
</feature>
<reference evidence="24 25" key="1">
    <citation type="submission" date="2018-05" db="EMBL/GenBank/DDBJ databases">
        <title>Genomic Encyclopedia of Type Strains, Phase IV (KMG-IV): sequencing the most valuable type-strain genomes for metagenomic binning, comparative biology and taxonomic classification.</title>
        <authorList>
            <person name="Goeker M."/>
        </authorList>
    </citation>
    <scope>NUCLEOTIDE SEQUENCE [LARGE SCALE GENOMIC DNA]</scope>
    <source>
        <strain evidence="24 25">DSM 14263</strain>
    </source>
</reference>
<evidence type="ECO:0000256" key="21">
    <source>
        <dbReference type="PROSITE-ProRule" id="PRU00409"/>
    </source>
</evidence>
<dbReference type="Gene3D" id="3.30.470.20">
    <property type="entry name" value="ATP-grasp fold, B domain"/>
    <property type="match status" value="1"/>
</dbReference>
<dbReference type="PROSITE" id="PS50975">
    <property type="entry name" value="ATP_GRASP"/>
    <property type="match status" value="1"/>
</dbReference>
<evidence type="ECO:0000256" key="19">
    <source>
        <dbReference type="PIRSR" id="PIRSR039102-1"/>
    </source>
</evidence>
<evidence type="ECO:0000256" key="1">
    <source>
        <dbReference type="ARBA" id="ARBA00001936"/>
    </source>
</evidence>
<evidence type="ECO:0000256" key="17">
    <source>
        <dbReference type="ARBA" id="ARBA00047614"/>
    </source>
</evidence>
<dbReference type="Gene3D" id="3.30.1490.20">
    <property type="entry name" value="ATP-grasp fold, A domain"/>
    <property type="match status" value="1"/>
</dbReference>
<evidence type="ECO:0000256" key="10">
    <source>
        <dbReference type="ARBA" id="ARBA00022741"/>
    </source>
</evidence>
<dbReference type="PANTHER" id="PTHR23132">
    <property type="entry name" value="D-ALANINE--D-ALANINE LIGASE"/>
    <property type="match status" value="1"/>
</dbReference>
<feature type="active site" evidence="19">
    <location>
        <position position="287"/>
    </location>
</feature>
<evidence type="ECO:0000256" key="3">
    <source>
        <dbReference type="ARBA" id="ARBA00004496"/>
    </source>
</evidence>
<protein>
    <recommendedName>
        <fullName evidence="6 18">D-alanine--D-alanine ligase</fullName>
        <ecNumber evidence="6 18">6.3.2.4</ecNumber>
    </recommendedName>
    <alternativeName>
        <fullName evidence="18">D-Ala-D-Ala ligase</fullName>
    </alternativeName>
    <alternativeName>
        <fullName evidence="18">D-alanylalanine synthetase</fullName>
    </alternativeName>
</protein>
<dbReference type="InterPro" id="IPR000291">
    <property type="entry name" value="D-Ala_lig_Van_CS"/>
</dbReference>
<feature type="compositionally biased region" description="Gly residues" evidence="22">
    <location>
        <begin position="317"/>
        <end position="326"/>
    </location>
</feature>
<evidence type="ECO:0000256" key="11">
    <source>
        <dbReference type="ARBA" id="ARBA00022840"/>
    </source>
</evidence>
<organism evidence="24 25">
    <name type="scientific">Fulvimonas soli</name>
    <dbReference type="NCBI Taxonomy" id="155197"/>
    <lineage>
        <taxon>Bacteria</taxon>
        <taxon>Pseudomonadati</taxon>
        <taxon>Pseudomonadota</taxon>
        <taxon>Gammaproteobacteria</taxon>
        <taxon>Lysobacterales</taxon>
        <taxon>Rhodanobacteraceae</taxon>
        <taxon>Fulvimonas</taxon>
    </lineage>
</organism>
<comment type="pathway">
    <text evidence="4 18">Cell wall biogenesis; peptidoglycan biosynthesis.</text>
</comment>
<evidence type="ECO:0000256" key="7">
    <source>
        <dbReference type="ARBA" id="ARBA00022490"/>
    </source>
</evidence>
<dbReference type="Pfam" id="PF07478">
    <property type="entry name" value="Dala_Dala_lig_C"/>
    <property type="match status" value="1"/>
</dbReference>
<evidence type="ECO:0000313" key="24">
    <source>
        <dbReference type="EMBL" id="PWK88565.1"/>
    </source>
</evidence>
<keyword evidence="13 18" id="KW-0133">Cell shape</keyword>
<comment type="function">
    <text evidence="2 18">Cell wall formation.</text>
</comment>
<dbReference type="GO" id="GO:0071555">
    <property type="term" value="P:cell wall organization"/>
    <property type="evidence" value="ECO:0007669"/>
    <property type="project" value="UniProtKB-KW"/>
</dbReference>
<evidence type="ECO:0000256" key="13">
    <source>
        <dbReference type="ARBA" id="ARBA00022960"/>
    </source>
</evidence>
<evidence type="ECO:0000256" key="5">
    <source>
        <dbReference type="ARBA" id="ARBA00010871"/>
    </source>
</evidence>
<feature type="binding site" evidence="20">
    <location>
        <position position="263"/>
    </location>
    <ligand>
        <name>Mg(2+)</name>
        <dbReference type="ChEBI" id="CHEBI:18420"/>
        <label>1</label>
    </ligand>
</feature>
<dbReference type="EC" id="6.3.2.4" evidence="6 18"/>
<dbReference type="Gene3D" id="3.40.50.20">
    <property type="match status" value="1"/>
</dbReference>
<accession>A0A316I735</accession>
<feature type="binding site" evidence="20">
    <location>
        <position position="276"/>
    </location>
    <ligand>
        <name>Mg(2+)</name>
        <dbReference type="ChEBI" id="CHEBI:18420"/>
        <label>1</label>
    </ligand>
</feature>
<dbReference type="NCBIfam" id="NF002378">
    <property type="entry name" value="PRK01372.1"/>
    <property type="match status" value="1"/>
</dbReference>
<dbReference type="GO" id="GO:0008716">
    <property type="term" value="F:D-alanine-D-alanine ligase activity"/>
    <property type="evidence" value="ECO:0007669"/>
    <property type="project" value="UniProtKB-UniRule"/>
</dbReference>
<keyword evidence="12 20" id="KW-0460">Magnesium</keyword>
<dbReference type="InterPro" id="IPR005905">
    <property type="entry name" value="D_ala_D_ala"/>
</dbReference>
<comment type="cofactor">
    <cofactor evidence="20">
        <name>Mg(2+)</name>
        <dbReference type="ChEBI" id="CHEBI:18420"/>
    </cofactor>
    <cofactor evidence="20">
        <name>Mn(2+)</name>
        <dbReference type="ChEBI" id="CHEBI:29035"/>
    </cofactor>
    <text evidence="20">Binds 2 magnesium or manganese ions per subunit.</text>
</comment>
<keyword evidence="9 20" id="KW-0479">Metal-binding</keyword>
<comment type="subcellular location">
    <subcellularLocation>
        <location evidence="3 18">Cytoplasm</location>
    </subcellularLocation>
</comment>
<name>A0A316I735_9GAMM</name>
<dbReference type="PROSITE" id="PS00844">
    <property type="entry name" value="DALA_DALA_LIGASE_2"/>
    <property type="match status" value="1"/>
</dbReference>
<dbReference type="PIRSF" id="PIRSF039102">
    <property type="entry name" value="Ddl/VanB"/>
    <property type="match status" value="1"/>
</dbReference>
<evidence type="ECO:0000256" key="20">
    <source>
        <dbReference type="PIRSR" id="PIRSR039102-3"/>
    </source>
</evidence>
<feature type="region of interest" description="Disordered" evidence="22">
    <location>
        <begin position="315"/>
        <end position="368"/>
    </location>
</feature>
<evidence type="ECO:0000256" key="2">
    <source>
        <dbReference type="ARBA" id="ARBA00003921"/>
    </source>
</evidence>
<dbReference type="PANTHER" id="PTHR23132:SF23">
    <property type="entry name" value="D-ALANINE--D-ALANINE LIGASE B"/>
    <property type="match status" value="1"/>
</dbReference>
<keyword evidence="8 18" id="KW-0436">Ligase</keyword>
<evidence type="ECO:0000256" key="4">
    <source>
        <dbReference type="ARBA" id="ARBA00004752"/>
    </source>
</evidence>
<dbReference type="GO" id="GO:0046872">
    <property type="term" value="F:metal ion binding"/>
    <property type="evidence" value="ECO:0007669"/>
    <property type="project" value="UniProtKB-KW"/>
</dbReference>
<evidence type="ECO:0000256" key="9">
    <source>
        <dbReference type="ARBA" id="ARBA00022723"/>
    </source>
</evidence>
<sequence>MSKTITDPAQFGRVAVVMGGSSAEREVSLDSGRNVLAALRSRGVDAHAIDGIPALLDALRAGHFARVFNILHGQHGGGEDGVLQGALESLNVPYTGSGVLGSALSMDKVRAKRVWQSMGLPTPGFAALPRGADAAAVHAAAREVGYPLIVKPACEGSSVGVTRVFEEARLDSAVELAARYPGDLLMETLIEGDELTVGILGRQVLPSIHIVPKGAFYDYDAKYVAEDTQYLCPGLQGEAEQEIRRLALAAFDALGCSGWGRVDVMRDRQGRNWLLEVNTAPGMTSHSLVPKAAAAAGIDYATLCWRVLETSFKEQGAGNGERGTGGFHDVAGRAPVGSSGSGTPHPPDTARSPFPVPGSRTGSAGDGP</sequence>
<feature type="active site" evidence="19">
    <location>
        <position position="157"/>
    </location>
</feature>
<feature type="active site" evidence="19">
    <location>
        <position position="24"/>
    </location>
</feature>
<evidence type="ECO:0000259" key="23">
    <source>
        <dbReference type="PROSITE" id="PS50975"/>
    </source>
</evidence>
<evidence type="ECO:0000256" key="12">
    <source>
        <dbReference type="ARBA" id="ARBA00022842"/>
    </source>
</evidence>
<evidence type="ECO:0000256" key="15">
    <source>
        <dbReference type="ARBA" id="ARBA00023211"/>
    </source>
</evidence>
<dbReference type="SUPFAM" id="SSF56059">
    <property type="entry name" value="Glutathione synthetase ATP-binding domain-like"/>
    <property type="match status" value="1"/>
</dbReference>
<comment type="cofactor">
    <cofactor evidence="1">
        <name>Mn(2+)</name>
        <dbReference type="ChEBI" id="CHEBI:29035"/>
    </cofactor>
</comment>
<evidence type="ECO:0000256" key="6">
    <source>
        <dbReference type="ARBA" id="ARBA00012216"/>
    </source>
</evidence>
<dbReference type="GO" id="GO:0008360">
    <property type="term" value="P:regulation of cell shape"/>
    <property type="evidence" value="ECO:0007669"/>
    <property type="project" value="UniProtKB-KW"/>
</dbReference>
<feature type="binding site" evidence="20">
    <location>
        <position position="276"/>
    </location>
    <ligand>
        <name>Mg(2+)</name>
        <dbReference type="ChEBI" id="CHEBI:18420"/>
        <label>2</label>
    </ligand>
</feature>
<keyword evidence="10 21" id="KW-0547">Nucleotide-binding</keyword>
<dbReference type="InterPro" id="IPR011095">
    <property type="entry name" value="Dala_Dala_lig_C"/>
</dbReference>
<dbReference type="HAMAP" id="MF_00047">
    <property type="entry name" value="Dala_Dala_lig"/>
    <property type="match status" value="1"/>
</dbReference>
<proteinExistence type="inferred from homology"/>
<keyword evidence="16 18" id="KW-0961">Cell wall biogenesis/degradation</keyword>
<keyword evidence="11 21" id="KW-0067">ATP-binding</keyword>
<dbReference type="FunFam" id="3.30.470.20:FF:000008">
    <property type="entry name" value="D-alanine--D-alanine ligase"/>
    <property type="match status" value="1"/>
</dbReference>
<dbReference type="NCBIfam" id="TIGR01205">
    <property type="entry name" value="D_ala_D_alaTIGR"/>
    <property type="match status" value="1"/>
</dbReference>
<keyword evidence="14 18" id="KW-0573">Peptidoglycan synthesis</keyword>
<evidence type="ECO:0000256" key="22">
    <source>
        <dbReference type="SAM" id="MobiDB-lite"/>
    </source>
</evidence>
<comment type="catalytic activity">
    <reaction evidence="17 18">
        <text>2 D-alanine + ATP = D-alanyl-D-alanine + ADP + phosphate + H(+)</text>
        <dbReference type="Rhea" id="RHEA:11224"/>
        <dbReference type="ChEBI" id="CHEBI:15378"/>
        <dbReference type="ChEBI" id="CHEBI:30616"/>
        <dbReference type="ChEBI" id="CHEBI:43474"/>
        <dbReference type="ChEBI" id="CHEBI:57416"/>
        <dbReference type="ChEBI" id="CHEBI:57822"/>
        <dbReference type="ChEBI" id="CHEBI:456216"/>
        <dbReference type="EC" id="6.3.2.4"/>
    </reaction>
</comment>
<evidence type="ECO:0000256" key="16">
    <source>
        <dbReference type="ARBA" id="ARBA00023316"/>
    </source>
</evidence>